<dbReference type="RefSeq" id="WP_208859625.1">
    <property type="nucleotide sequence ID" value="NZ_NPDR01000021.1"/>
</dbReference>
<gene>
    <name evidence="1" type="ORF">CH362_18985</name>
</gene>
<protein>
    <submittedName>
        <fullName evidence="1">Uncharacterized protein</fullName>
    </submittedName>
</protein>
<dbReference type="Proteomes" id="UP000231926">
    <property type="component" value="Unassembled WGS sequence"/>
</dbReference>
<feature type="non-terminal residue" evidence="1">
    <location>
        <position position="1"/>
    </location>
</feature>
<dbReference type="AlphaFoldDB" id="A0A2M9Y7E6"/>
<evidence type="ECO:0000313" key="2">
    <source>
        <dbReference type="Proteomes" id="UP000231926"/>
    </source>
</evidence>
<reference evidence="1 2" key="1">
    <citation type="submission" date="2017-07" db="EMBL/GenBank/DDBJ databases">
        <title>Leptospira spp. isolated from tropical soils.</title>
        <authorList>
            <person name="Thibeaux R."/>
            <person name="Iraola G."/>
            <person name="Ferres I."/>
            <person name="Bierque E."/>
            <person name="Girault D."/>
            <person name="Soupe-Gilbert M.-E."/>
            <person name="Picardeau M."/>
            <person name="Goarant C."/>
        </authorList>
    </citation>
    <scope>NUCLEOTIDE SEQUENCE [LARGE SCALE GENOMIC DNA]</scope>
    <source>
        <strain evidence="1 2">FH4-C-A2</strain>
    </source>
</reference>
<sequence>FLTESFNVGRVREGSVVQLYVDTDGKGGANHYITAKVVKDWNGKLDLRIFDHTDREIRNKSLLEYYKKNKAIHRIML</sequence>
<evidence type="ECO:0000313" key="1">
    <source>
        <dbReference type="EMBL" id="PJZ47481.1"/>
    </source>
</evidence>
<proteinExistence type="predicted"/>
<name>A0A2M9Y7E6_9LEPT</name>
<dbReference type="EMBL" id="NPDR01000021">
    <property type="protein sequence ID" value="PJZ47481.1"/>
    <property type="molecule type" value="Genomic_DNA"/>
</dbReference>
<accession>A0A2M9Y7E6</accession>
<keyword evidence="2" id="KW-1185">Reference proteome</keyword>
<comment type="caution">
    <text evidence="1">The sequence shown here is derived from an EMBL/GenBank/DDBJ whole genome shotgun (WGS) entry which is preliminary data.</text>
</comment>
<organism evidence="1 2">
    <name type="scientific">Leptospira saintgironsiae</name>
    <dbReference type="NCBI Taxonomy" id="2023183"/>
    <lineage>
        <taxon>Bacteria</taxon>
        <taxon>Pseudomonadati</taxon>
        <taxon>Spirochaetota</taxon>
        <taxon>Spirochaetia</taxon>
        <taxon>Leptospirales</taxon>
        <taxon>Leptospiraceae</taxon>
        <taxon>Leptospira</taxon>
    </lineage>
</organism>